<dbReference type="AlphaFoldDB" id="A0A267DEV4"/>
<dbReference type="CDD" id="cd22436">
    <property type="entry name" value="KH-I_NOVA_rpt2"/>
    <property type="match status" value="1"/>
</dbReference>
<dbReference type="InterPro" id="IPR047276">
    <property type="entry name" value="KH-I_NOVA_rpt2"/>
</dbReference>
<dbReference type="Proteomes" id="UP000215902">
    <property type="component" value="Unassembled WGS sequence"/>
</dbReference>
<reference evidence="5 6" key="1">
    <citation type="submission" date="2017-06" db="EMBL/GenBank/DDBJ databases">
        <title>A platform for efficient transgenesis in Macrostomum lignano, a flatworm model organism for stem cell research.</title>
        <authorList>
            <person name="Berezikov E."/>
        </authorList>
    </citation>
    <scope>NUCLEOTIDE SEQUENCE [LARGE SCALE GENOMIC DNA]</scope>
    <source>
        <strain evidence="5">DV1</strain>
        <tissue evidence="5">Whole organism</tissue>
    </source>
</reference>
<dbReference type="STRING" id="282301.A0A267DEV4"/>
<evidence type="ECO:0000256" key="3">
    <source>
        <dbReference type="SAM" id="MobiDB-lite"/>
    </source>
</evidence>
<evidence type="ECO:0000313" key="5">
    <source>
        <dbReference type="EMBL" id="PAA47828.1"/>
    </source>
</evidence>
<dbReference type="InterPro" id="IPR036612">
    <property type="entry name" value="KH_dom_type_1_sf"/>
</dbReference>
<gene>
    <name evidence="5" type="ORF">BOX15_Mlig017710g1</name>
</gene>
<dbReference type="CDD" id="cd22435">
    <property type="entry name" value="KH-I_NOVA_rpt1"/>
    <property type="match status" value="1"/>
</dbReference>
<accession>A0A267DEV4</accession>
<keyword evidence="1" id="KW-0677">Repeat</keyword>
<dbReference type="SMART" id="SM00322">
    <property type="entry name" value="KH"/>
    <property type="match status" value="3"/>
</dbReference>
<evidence type="ECO:0000313" key="6">
    <source>
        <dbReference type="Proteomes" id="UP000215902"/>
    </source>
</evidence>
<protein>
    <recommendedName>
        <fullName evidence="4">K Homology domain-containing protein</fullName>
    </recommendedName>
</protein>
<proteinExistence type="predicted"/>
<dbReference type="Pfam" id="PF00013">
    <property type="entry name" value="KH_1"/>
    <property type="match status" value="3"/>
</dbReference>
<feature type="compositionally biased region" description="Basic residues" evidence="3">
    <location>
        <begin position="479"/>
        <end position="489"/>
    </location>
</feature>
<dbReference type="InterPro" id="IPR004088">
    <property type="entry name" value="KH_dom_type_1"/>
</dbReference>
<dbReference type="SUPFAM" id="SSF54791">
    <property type="entry name" value="Eukaryotic type KH-domain (KH-domain type I)"/>
    <property type="match status" value="3"/>
</dbReference>
<feature type="region of interest" description="Disordered" evidence="3">
    <location>
        <begin position="212"/>
        <end position="240"/>
    </location>
</feature>
<sequence>MDNEREPTTVRRIPAADNVLFKILVPSIAAGAIIGKGGEAIAQLQKEKGAKVKMSKSNDFYPGTTERVCLIQGTVDSIIAVCTCIMEQILEKPDPNPKLTGDGKLNVERHKQLKILVPNSTAGMIIGKKGAFIKEIMDASGAFVQVSQKPKDQALSERCVTVAGDSEANRAAAAMIVAKIAEDPQSASCPNISYSDISGPVASAYPTGSPYALSGGPGSPQQTAAPTGGRGLAQQLSLSSSQNSASSAQQFAQISADALRASLRQSGYSEAASDEIVGAMATLANYGFFNMQSLVPAQMPLISTPSTPMPPLMASPMNSYSLPHGSLSALQAPPPPPPPINDGAAGAVAASNDFSSQLVTPGGGGGDPGAAAFIFPSGPAYENYGAAVAAAAAAAAATGGVYKRDVEVPESLIGVVLGPGGRDIAELQTATHTCIQVSKRGDSQTQSRNRVVSINGMQANVLKAERVIQQRVTQEDQRRKHPSGASRHS</sequence>
<evidence type="ECO:0000256" key="1">
    <source>
        <dbReference type="ARBA" id="ARBA00022737"/>
    </source>
</evidence>
<evidence type="ECO:0000259" key="4">
    <source>
        <dbReference type="SMART" id="SM00322"/>
    </source>
</evidence>
<dbReference type="OrthoDB" id="441329at2759"/>
<organism evidence="5 6">
    <name type="scientific">Macrostomum lignano</name>
    <dbReference type="NCBI Taxonomy" id="282301"/>
    <lineage>
        <taxon>Eukaryota</taxon>
        <taxon>Metazoa</taxon>
        <taxon>Spiralia</taxon>
        <taxon>Lophotrochozoa</taxon>
        <taxon>Platyhelminthes</taxon>
        <taxon>Rhabditophora</taxon>
        <taxon>Macrostomorpha</taxon>
        <taxon>Macrostomida</taxon>
        <taxon>Macrostomidae</taxon>
        <taxon>Macrostomum</taxon>
    </lineage>
</organism>
<feature type="domain" description="K Homology" evidence="4">
    <location>
        <begin position="400"/>
        <end position="473"/>
    </location>
</feature>
<feature type="domain" description="K Homology" evidence="4">
    <location>
        <begin position="17"/>
        <end position="90"/>
    </location>
</feature>
<dbReference type="InterPro" id="IPR047275">
    <property type="entry name" value="KH-I_NOVA_rpt1"/>
</dbReference>
<dbReference type="InterPro" id="IPR004087">
    <property type="entry name" value="KH_dom"/>
</dbReference>
<name>A0A267DEV4_9PLAT</name>
<keyword evidence="2" id="KW-0694">RNA-binding</keyword>
<dbReference type="FunFam" id="3.30.1370.10:FF:000022">
    <property type="entry name" value="RNA-binding protein Nova-1 isoform 1"/>
    <property type="match status" value="1"/>
</dbReference>
<dbReference type="PANTHER" id="PTHR10288">
    <property type="entry name" value="KH DOMAIN CONTAINING RNA BINDING PROTEIN"/>
    <property type="match status" value="1"/>
</dbReference>
<dbReference type="EMBL" id="NIVC01004320">
    <property type="protein sequence ID" value="PAA47828.1"/>
    <property type="molecule type" value="Genomic_DNA"/>
</dbReference>
<feature type="domain" description="K Homology" evidence="4">
    <location>
        <begin position="109"/>
        <end position="181"/>
    </location>
</feature>
<dbReference type="GO" id="GO:0003723">
    <property type="term" value="F:RNA binding"/>
    <property type="evidence" value="ECO:0007669"/>
    <property type="project" value="UniProtKB-UniRule"/>
</dbReference>
<dbReference type="PROSITE" id="PS50084">
    <property type="entry name" value="KH_TYPE_1"/>
    <property type="match status" value="3"/>
</dbReference>
<feature type="region of interest" description="Disordered" evidence="3">
    <location>
        <begin position="470"/>
        <end position="489"/>
    </location>
</feature>
<comment type="caution">
    <text evidence="5">The sequence shown here is derived from an EMBL/GenBank/DDBJ whole genome shotgun (WGS) entry which is preliminary data.</text>
</comment>
<keyword evidence="6" id="KW-1185">Reference proteome</keyword>
<evidence type="ECO:0000256" key="2">
    <source>
        <dbReference type="PROSITE-ProRule" id="PRU00117"/>
    </source>
</evidence>
<dbReference type="Gene3D" id="3.30.1370.10">
    <property type="entry name" value="K Homology domain, type 1"/>
    <property type="match status" value="3"/>
</dbReference>